<sequence length="1381" mass="154823">MDLKLNILLIGVLVVVPGFNACGDFVGWEDYIAEWNNVHYQMAKTMFPFGTTYCDTEISDQVGKILGFNPQIAFTVPFYGSQYKSLWVSPDGFVALDKKSTPDPVTYIFMERWPNPLYPEAGSKDPAFIALFYAETDFRTGVDDPSQLMYRVLDPSRASTDSQRNIQAGMLAHLSELVQAANVGADHFIGTHGIVITWYVVTFRSSSCSNFPEDNCKRNSYQLAIVTDELSTYTVHNYYQVSWVGGAGSQKCDPYSGLSSPGSPNCFPAQSGFNAGDARGFTPLPYSNDEKISQLDTLSGSNVPGRWYYDVGGSSINHGGCTNDTNLGSSGSWPLVADPKGGPMFGGNIITVSGPCFASGQDIECRFGDVKTPGIYTGNMMKAICVAPMQYRIGYVDLAVTINGGRNFYFKNVYLNEMQERLVSEGSEVSIVNINNDWLNPSQLRLRWRHQNLTSNDQDRVSIKLIGYREDNTEPIWKELYTFEDSYNNQGLYEFIPASNLCEQQNEASTCLLFEVGAFRISVNEWVWNPQHPRSIWSTVIPLGWFTKSTLSAQYGSEWPSQRCQEWYMKDSQSPGWRSSLPLCPCLLWQAYVDFGRFLPDLHCNLDNSMNSEYCVVHSGAKACFKALYVSEAGSSITCCYDDHDNLMYSGDSVGGSTAHRSSPSGRFPYGEASLVPSLSHWMLDLVPYFSCCKWQTDMQDCYDRYMPARPTQDCKYYEPAAHASAFGDPHYITFDGTKYTFNGRGEFYLLLVEGANVLGNEVSFRLQARMQQPPTFTWGQVKATYMTAIAMQVNSGPKVTVEVNTWSRQEHLAIRVDNQLLNFTYPYMYWQEFEDFIITTNDPHDQLTYSNFTITYRYGIGIQVACKADLLNVLVSIPPEFYGKTKGLLGTYNGDPEDDLTPRPPGSSPIPPIDTETIHKSFGLTWFVQESETLFTYLYRSAQNHAWYEDEDFVPYFSPTFPPNNSIPESDVNALCGSLLSCRYDYMVAQSREIAQSSSEMTKWNEQTNTMAEKVLSCGWLEIQSSIKQEPISYIVGSQVTIIGCRYGYQLEGTKKSYTCIESSTNPDLAYWSPSTGVECIYTGGGLTDMMIAVISVPSIIVGILIIIALVFLCLWCRKRRKKKEMERKRKYADQEEFDDVDVIGFGKNTNMFYNPNNPVVTGIGQPVRHEHPTNTMSSTTTTKSKLPPSTAPSTTSGSTPKKIAPPPSHTDTTLTKQSSGSEDFFDKESVDGPFAKPPIDTVLLPNTLEKPKKKDKKKKKKVVEEAPVPPEVIQPRPTDSRGRPKRPEMKAYASIVPPTDAPPIAPVAPVVPHPMPYAYDPSLQYSDTSSVGLQSAVSQQELENMYRQQGAETQWLNEQNKPQRGNKSRPYRYPTAQRR</sequence>
<organism evidence="12">
    <name type="scientific">Capitella teleta</name>
    <name type="common">Polychaete worm</name>
    <dbReference type="NCBI Taxonomy" id="283909"/>
    <lineage>
        <taxon>Eukaryota</taxon>
        <taxon>Metazoa</taxon>
        <taxon>Spiralia</taxon>
        <taxon>Lophotrochozoa</taxon>
        <taxon>Annelida</taxon>
        <taxon>Polychaeta</taxon>
        <taxon>Sedentaria</taxon>
        <taxon>Scolecida</taxon>
        <taxon>Capitellidae</taxon>
        <taxon>Capitella</taxon>
    </lineage>
</organism>
<evidence type="ECO:0000256" key="6">
    <source>
        <dbReference type="SAM" id="MobiDB-lite"/>
    </source>
</evidence>
<keyword evidence="4 7" id="KW-0472">Membrane</keyword>
<evidence type="ECO:0008006" key="15">
    <source>
        <dbReference type="Google" id="ProtNLM"/>
    </source>
</evidence>
<dbReference type="PANTHER" id="PTHR13802:SF52">
    <property type="entry name" value="MUCIN-4"/>
    <property type="match status" value="1"/>
</dbReference>
<dbReference type="PROSITE" id="PS50856">
    <property type="entry name" value="AMOP"/>
    <property type="match status" value="1"/>
</dbReference>
<feature type="transmembrane region" description="Helical" evidence="7">
    <location>
        <begin position="1091"/>
        <end position="1117"/>
    </location>
</feature>
<dbReference type="Pfam" id="PF06119">
    <property type="entry name" value="NIDO"/>
    <property type="match status" value="1"/>
</dbReference>
<evidence type="ECO:0000256" key="7">
    <source>
        <dbReference type="SAM" id="Phobius"/>
    </source>
</evidence>
<feature type="compositionally biased region" description="Polar residues" evidence="6">
    <location>
        <begin position="1211"/>
        <end position="1223"/>
    </location>
</feature>
<feature type="compositionally biased region" description="Basic and acidic residues" evidence="6">
    <location>
        <begin position="1280"/>
        <end position="1291"/>
    </location>
</feature>
<evidence type="ECO:0000259" key="9">
    <source>
        <dbReference type="PROSITE" id="PS50856"/>
    </source>
</evidence>
<dbReference type="PROSITE" id="PS51220">
    <property type="entry name" value="NIDO"/>
    <property type="match status" value="1"/>
</dbReference>
<gene>
    <name evidence="12" type="ORF">CAPTEDRAFT_222578</name>
</gene>
<keyword evidence="3 7" id="KW-1133">Transmembrane helix</keyword>
<feature type="region of interest" description="Disordered" evidence="6">
    <location>
        <begin position="1350"/>
        <end position="1381"/>
    </location>
</feature>
<feature type="compositionally biased region" description="Basic residues" evidence="6">
    <location>
        <begin position="1253"/>
        <end position="1263"/>
    </location>
</feature>
<dbReference type="OrthoDB" id="6051552at2759"/>
<dbReference type="GO" id="GO:0016020">
    <property type="term" value="C:membrane"/>
    <property type="evidence" value="ECO:0007669"/>
    <property type="project" value="UniProtKB-SubCell"/>
</dbReference>
<feature type="region of interest" description="Disordered" evidence="6">
    <location>
        <begin position="1158"/>
        <end position="1305"/>
    </location>
</feature>
<dbReference type="SMART" id="SM00723">
    <property type="entry name" value="AMOP"/>
    <property type="match status" value="1"/>
</dbReference>
<dbReference type="EnsemblMetazoa" id="CapteT222578">
    <property type="protein sequence ID" value="CapteP222578"/>
    <property type="gene ID" value="CapteG222578"/>
</dbReference>
<evidence type="ECO:0000256" key="2">
    <source>
        <dbReference type="ARBA" id="ARBA00022692"/>
    </source>
</evidence>
<evidence type="ECO:0000313" key="14">
    <source>
        <dbReference type="Proteomes" id="UP000014760"/>
    </source>
</evidence>
<dbReference type="HOGENOM" id="CLU_255593_0_0_1"/>
<evidence type="ECO:0000259" key="10">
    <source>
        <dbReference type="PROSITE" id="PS51220"/>
    </source>
</evidence>
<name>R7VEB8_CAPTE</name>
<dbReference type="EMBL" id="AMQN01004965">
    <property type="status" value="NOT_ANNOTATED_CDS"/>
    <property type="molecule type" value="Genomic_DNA"/>
</dbReference>
<dbReference type="GO" id="GO:0007160">
    <property type="term" value="P:cell-matrix adhesion"/>
    <property type="evidence" value="ECO:0007669"/>
    <property type="project" value="InterPro"/>
</dbReference>
<keyword evidence="2 7" id="KW-0812">Transmembrane</keyword>
<dbReference type="SMART" id="SM00539">
    <property type="entry name" value="NIDO"/>
    <property type="match status" value="1"/>
</dbReference>
<dbReference type="InterPro" id="IPR005533">
    <property type="entry name" value="AMOP_dom"/>
</dbReference>
<keyword evidence="14" id="KW-1185">Reference proteome</keyword>
<evidence type="ECO:0000256" key="4">
    <source>
        <dbReference type="ARBA" id="ARBA00023136"/>
    </source>
</evidence>
<proteinExistence type="predicted"/>
<evidence type="ECO:0000259" key="11">
    <source>
        <dbReference type="PROSITE" id="PS51233"/>
    </source>
</evidence>
<evidence type="ECO:0000256" key="8">
    <source>
        <dbReference type="SAM" id="SignalP"/>
    </source>
</evidence>
<dbReference type="InterPro" id="IPR051495">
    <property type="entry name" value="Epithelial_Barrier/Signaling"/>
</dbReference>
<dbReference type="InterPro" id="IPR056619">
    <property type="entry name" value="C8-3_MUC4"/>
</dbReference>
<feature type="region of interest" description="Disordered" evidence="6">
    <location>
        <begin position="894"/>
        <end position="913"/>
    </location>
</feature>
<protein>
    <recommendedName>
        <fullName evidence="15">AMOP domain-containing protein</fullName>
    </recommendedName>
</protein>
<dbReference type="InterPro" id="IPR001846">
    <property type="entry name" value="VWF_type-D"/>
</dbReference>
<dbReference type="SMART" id="SM00216">
    <property type="entry name" value="VWD"/>
    <property type="match status" value="1"/>
</dbReference>
<feature type="compositionally biased region" description="Low complexity" evidence="6">
    <location>
        <begin position="1175"/>
        <end position="1204"/>
    </location>
</feature>
<dbReference type="Pfam" id="PF23263">
    <property type="entry name" value="C8-3_MUC4"/>
    <property type="match status" value="1"/>
</dbReference>
<evidence type="ECO:0000256" key="5">
    <source>
        <dbReference type="ARBA" id="ARBA00023157"/>
    </source>
</evidence>
<feature type="domain" description="VWFD" evidence="11">
    <location>
        <begin position="722"/>
        <end position="935"/>
    </location>
</feature>
<evidence type="ECO:0000256" key="3">
    <source>
        <dbReference type="ARBA" id="ARBA00022989"/>
    </source>
</evidence>
<feature type="domain" description="AMOP" evidence="9">
    <location>
        <begin position="556"/>
        <end position="709"/>
    </location>
</feature>
<evidence type="ECO:0000256" key="1">
    <source>
        <dbReference type="ARBA" id="ARBA00004370"/>
    </source>
</evidence>
<feature type="domain" description="NIDO" evidence="10">
    <location>
        <begin position="131"/>
        <end position="314"/>
    </location>
</feature>
<dbReference type="SUPFAM" id="SSF81296">
    <property type="entry name" value="E set domains"/>
    <property type="match status" value="1"/>
</dbReference>
<dbReference type="Pfam" id="PF03782">
    <property type="entry name" value="AMOP"/>
    <property type="match status" value="1"/>
</dbReference>
<keyword evidence="8" id="KW-0732">Signal</keyword>
<evidence type="ECO:0000313" key="13">
    <source>
        <dbReference type="EnsemblMetazoa" id="CapteP222578"/>
    </source>
</evidence>
<dbReference type="Pfam" id="PF00094">
    <property type="entry name" value="VWD"/>
    <property type="match status" value="1"/>
</dbReference>
<dbReference type="InterPro" id="IPR014756">
    <property type="entry name" value="Ig_E-set"/>
</dbReference>
<keyword evidence="5" id="KW-1015">Disulfide bond</keyword>
<reference evidence="14" key="1">
    <citation type="submission" date="2012-12" db="EMBL/GenBank/DDBJ databases">
        <authorList>
            <person name="Hellsten U."/>
            <person name="Grimwood J."/>
            <person name="Chapman J.A."/>
            <person name="Shapiro H."/>
            <person name="Aerts A."/>
            <person name="Otillar R.P."/>
            <person name="Terry A.Y."/>
            <person name="Boore J.L."/>
            <person name="Simakov O."/>
            <person name="Marletaz F."/>
            <person name="Cho S.-J."/>
            <person name="Edsinger-Gonzales E."/>
            <person name="Havlak P."/>
            <person name="Kuo D.-H."/>
            <person name="Larsson T."/>
            <person name="Lv J."/>
            <person name="Arendt D."/>
            <person name="Savage R."/>
            <person name="Osoegawa K."/>
            <person name="de Jong P."/>
            <person name="Lindberg D.R."/>
            <person name="Seaver E.C."/>
            <person name="Weisblat D.A."/>
            <person name="Putnam N.H."/>
            <person name="Grigoriev I.V."/>
            <person name="Rokhsar D.S."/>
        </authorList>
    </citation>
    <scope>NUCLEOTIDE SEQUENCE</scope>
    <source>
        <strain evidence="14">I ESC-2004</strain>
    </source>
</reference>
<feature type="compositionally biased region" description="Polar residues" evidence="6">
    <location>
        <begin position="1350"/>
        <end position="1365"/>
    </location>
</feature>
<comment type="subcellular location">
    <subcellularLocation>
        <location evidence="1">Membrane</location>
    </subcellularLocation>
</comment>
<evidence type="ECO:0000313" key="12">
    <source>
        <dbReference type="EMBL" id="ELU14025.1"/>
    </source>
</evidence>
<feature type="chain" id="PRO_5008788959" description="AMOP domain-containing protein" evidence="8">
    <location>
        <begin position="23"/>
        <end position="1381"/>
    </location>
</feature>
<feature type="compositionally biased region" description="Pro residues" evidence="6">
    <location>
        <begin position="903"/>
        <end position="913"/>
    </location>
</feature>
<dbReference type="InterPro" id="IPR003886">
    <property type="entry name" value="NIDO_dom"/>
</dbReference>
<feature type="signal peptide" evidence="8">
    <location>
        <begin position="1"/>
        <end position="22"/>
    </location>
</feature>
<dbReference type="InterPro" id="IPR013783">
    <property type="entry name" value="Ig-like_fold"/>
</dbReference>
<dbReference type="PROSITE" id="PS51233">
    <property type="entry name" value="VWFD"/>
    <property type="match status" value="1"/>
</dbReference>
<reference evidence="13" key="3">
    <citation type="submission" date="2015-06" db="UniProtKB">
        <authorList>
            <consortium name="EnsemblMetazoa"/>
        </authorList>
    </citation>
    <scope>IDENTIFICATION</scope>
</reference>
<reference evidence="12 14" key="2">
    <citation type="journal article" date="2013" name="Nature">
        <title>Insights into bilaterian evolution from three spiralian genomes.</title>
        <authorList>
            <person name="Simakov O."/>
            <person name="Marletaz F."/>
            <person name="Cho S.J."/>
            <person name="Edsinger-Gonzales E."/>
            <person name="Havlak P."/>
            <person name="Hellsten U."/>
            <person name="Kuo D.H."/>
            <person name="Larsson T."/>
            <person name="Lv J."/>
            <person name="Arendt D."/>
            <person name="Savage R."/>
            <person name="Osoegawa K."/>
            <person name="de Jong P."/>
            <person name="Grimwood J."/>
            <person name="Chapman J.A."/>
            <person name="Shapiro H."/>
            <person name="Aerts A."/>
            <person name="Otillar R.P."/>
            <person name="Terry A.Y."/>
            <person name="Boore J.L."/>
            <person name="Grigoriev I.V."/>
            <person name="Lindberg D.R."/>
            <person name="Seaver E.C."/>
            <person name="Weisblat D.A."/>
            <person name="Putnam N.H."/>
            <person name="Rokhsar D.S."/>
        </authorList>
    </citation>
    <scope>NUCLEOTIDE SEQUENCE</scope>
    <source>
        <strain evidence="12 14">I ESC-2004</strain>
    </source>
</reference>
<dbReference type="EMBL" id="KB294813">
    <property type="protein sequence ID" value="ELU14025.1"/>
    <property type="molecule type" value="Genomic_DNA"/>
</dbReference>
<accession>R7VEB8</accession>
<dbReference type="PANTHER" id="PTHR13802">
    <property type="entry name" value="MUCIN 4-RELATED"/>
    <property type="match status" value="1"/>
</dbReference>
<dbReference type="OMA" id="FGADWAI"/>
<dbReference type="FunCoup" id="R7VEB8">
    <property type="interactions" value="5"/>
</dbReference>
<dbReference type="Proteomes" id="UP000014760">
    <property type="component" value="Unassembled WGS sequence"/>
</dbReference>
<dbReference type="Gene3D" id="2.60.40.10">
    <property type="entry name" value="Immunoglobulins"/>
    <property type="match status" value="1"/>
</dbReference>